<dbReference type="Pfam" id="PF02597">
    <property type="entry name" value="ThiS"/>
    <property type="match status" value="1"/>
</dbReference>
<proteinExistence type="predicted"/>
<protein>
    <submittedName>
        <fullName evidence="1">Molybdopterin synthase subunit MoaD</fullName>
    </submittedName>
</protein>
<dbReference type="EMBL" id="FNQY01000002">
    <property type="protein sequence ID" value="SDZ84118.1"/>
    <property type="molecule type" value="Genomic_DNA"/>
</dbReference>
<dbReference type="InterPro" id="IPR016155">
    <property type="entry name" value="Mopterin_synth/thiamin_S_b"/>
</dbReference>
<evidence type="ECO:0000313" key="2">
    <source>
        <dbReference type="Proteomes" id="UP000199041"/>
    </source>
</evidence>
<keyword evidence="2" id="KW-1185">Reference proteome</keyword>
<dbReference type="InterPro" id="IPR003749">
    <property type="entry name" value="ThiS/MoaD-like"/>
</dbReference>
<dbReference type="OrthoDB" id="1191081at2"/>
<gene>
    <name evidence="1" type="ORF">SAMN05192529_102270</name>
</gene>
<dbReference type="Proteomes" id="UP000199041">
    <property type="component" value="Unassembled WGS sequence"/>
</dbReference>
<dbReference type="Gene3D" id="3.10.20.30">
    <property type="match status" value="1"/>
</dbReference>
<sequence>MNAEAEVLFFGNLTEVTGESSIRLWDVEDTDSVEQIVLNRYPELRKQMYLIALDRQLIHTNRLLKNNHTIAFMPPFSGG</sequence>
<dbReference type="STRING" id="551991.SAMN05192529_102270"/>
<dbReference type="SUPFAM" id="SSF54285">
    <property type="entry name" value="MoaD/ThiS"/>
    <property type="match status" value="1"/>
</dbReference>
<dbReference type="InterPro" id="IPR012675">
    <property type="entry name" value="Beta-grasp_dom_sf"/>
</dbReference>
<dbReference type="RefSeq" id="WP_091393489.1">
    <property type="nucleotide sequence ID" value="NZ_FNQY01000002.1"/>
</dbReference>
<name>A0A1H3WCY1_9BACT</name>
<organism evidence="1 2">
    <name type="scientific">Arachidicoccus rhizosphaerae</name>
    <dbReference type="NCBI Taxonomy" id="551991"/>
    <lineage>
        <taxon>Bacteria</taxon>
        <taxon>Pseudomonadati</taxon>
        <taxon>Bacteroidota</taxon>
        <taxon>Chitinophagia</taxon>
        <taxon>Chitinophagales</taxon>
        <taxon>Chitinophagaceae</taxon>
        <taxon>Arachidicoccus</taxon>
    </lineage>
</organism>
<reference evidence="1 2" key="1">
    <citation type="submission" date="2016-10" db="EMBL/GenBank/DDBJ databases">
        <authorList>
            <person name="de Groot N.N."/>
        </authorList>
    </citation>
    <scope>NUCLEOTIDE SEQUENCE [LARGE SCALE GENOMIC DNA]</scope>
    <source>
        <strain evidence="1 2">Vu-144</strain>
    </source>
</reference>
<dbReference type="AlphaFoldDB" id="A0A1H3WCY1"/>
<evidence type="ECO:0000313" key="1">
    <source>
        <dbReference type="EMBL" id="SDZ84118.1"/>
    </source>
</evidence>
<accession>A0A1H3WCY1</accession>